<dbReference type="AlphaFoldDB" id="A0A542SR86"/>
<proteinExistence type="predicted"/>
<dbReference type="GO" id="GO:0005975">
    <property type="term" value="P:carbohydrate metabolic process"/>
    <property type="evidence" value="ECO:0007669"/>
    <property type="project" value="UniProtKB-ARBA"/>
</dbReference>
<dbReference type="InterPro" id="IPR014044">
    <property type="entry name" value="CAP_dom"/>
</dbReference>
<accession>A0A542SR86</accession>
<feature type="domain" description="SCP" evidence="2">
    <location>
        <begin position="42"/>
        <end position="165"/>
    </location>
</feature>
<protein>
    <submittedName>
        <fullName evidence="3">Cysteine-rich secretory family protein</fullName>
    </submittedName>
</protein>
<name>A0A542SR86_9MICO</name>
<dbReference type="Gene3D" id="2.60.40.10">
    <property type="entry name" value="Immunoglobulins"/>
    <property type="match status" value="1"/>
</dbReference>
<keyword evidence="4" id="KW-1185">Reference proteome</keyword>
<dbReference type="InterPro" id="IPR035940">
    <property type="entry name" value="CAP_sf"/>
</dbReference>
<comment type="caution">
    <text evidence="3">The sequence shown here is derived from an EMBL/GenBank/DDBJ whole genome shotgun (WGS) entry which is preliminary data.</text>
</comment>
<organism evidence="3 4">
    <name type="scientific">Rarobacter incanus</name>
    <dbReference type="NCBI Taxonomy" id="153494"/>
    <lineage>
        <taxon>Bacteria</taxon>
        <taxon>Bacillati</taxon>
        <taxon>Actinomycetota</taxon>
        <taxon>Actinomycetes</taxon>
        <taxon>Micrococcales</taxon>
        <taxon>Rarobacteraceae</taxon>
        <taxon>Rarobacter</taxon>
    </lineage>
</organism>
<dbReference type="SMART" id="SM00198">
    <property type="entry name" value="SCP"/>
    <property type="match status" value="1"/>
</dbReference>
<evidence type="ECO:0000256" key="1">
    <source>
        <dbReference type="SAM" id="SignalP"/>
    </source>
</evidence>
<reference evidence="3 4" key="1">
    <citation type="submission" date="2019-06" db="EMBL/GenBank/DDBJ databases">
        <title>Sequencing the genomes of 1000 actinobacteria strains.</title>
        <authorList>
            <person name="Klenk H.-P."/>
        </authorList>
    </citation>
    <scope>NUCLEOTIDE SEQUENCE [LARGE SCALE GENOMIC DNA]</scope>
    <source>
        <strain evidence="3 4">DSM 10596</strain>
    </source>
</reference>
<dbReference type="CDD" id="cd05379">
    <property type="entry name" value="CAP_bacterial"/>
    <property type="match status" value="1"/>
</dbReference>
<dbReference type="PANTHER" id="PTHR31157">
    <property type="entry name" value="SCP DOMAIN-CONTAINING PROTEIN"/>
    <property type="match status" value="1"/>
</dbReference>
<keyword evidence="1" id="KW-0732">Signal</keyword>
<dbReference type="PROSITE" id="PS51257">
    <property type="entry name" value="PROKAR_LIPOPROTEIN"/>
    <property type="match status" value="1"/>
</dbReference>
<evidence type="ECO:0000259" key="2">
    <source>
        <dbReference type="SMART" id="SM00198"/>
    </source>
</evidence>
<dbReference type="Gene3D" id="3.40.33.10">
    <property type="entry name" value="CAP"/>
    <property type="match status" value="1"/>
</dbReference>
<dbReference type="RefSeq" id="WP_142112876.1">
    <property type="nucleotide sequence ID" value="NZ_VFNV01000001.1"/>
</dbReference>
<evidence type="ECO:0000313" key="3">
    <source>
        <dbReference type="EMBL" id="TQK77122.1"/>
    </source>
</evidence>
<feature type="signal peptide" evidence="1">
    <location>
        <begin position="1"/>
        <end position="36"/>
    </location>
</feature>
<dbReference type="EMBL" id="VFNV01000001">
    <property type="protein sequence ID" value="TQK77122.1"/>
    <property type="molecule type" value="Genomic_DNA"/>
</dbReference>
<evidence type="ECO:0000313" key="4">
    <source>
        <dbReference type="Proteomes" id="UP000316181"/>
    </source>
</evidence>
<dbReference type="PANTHER" id="PTHR31157:SF1">
    <property type="entry name" value="SCP DOMAIN-CONTAINING PROTEIN"/>
    <property type="match status" value="1"/>
</dbReference>
<feature type="chain" id="PRO_5022131972" evidence="1">
    <location>
        <begin position="37"/>
        <end position="253"/>
    </location>
</feature>
<gene>
    <name evidence="3" type="ORF">FB389_1837</name>
</gene>
<dbReference type="Proteomes" id="UP000316181">
    <property type="component" value="Unassembled WGS sequence"/>
</dbReference>
<sequence>MGIASRPGGVARARLVSLLCAVALGLACIVPTSAAAAVSADSGRAALVKKLNSLRESRGIKKLRSNSKLDQVAQRWAQKMSAKDKLEHNPSLRTQIPAGWRSFGENVGWAIGFKSNPAQIHRGWVQSPPHYQNMVNASFTDVGIGYYEVDGIGAYAVQVFGTYPTRTAAVPSLKKISRKTARARIKVKIRITGKNLTKVTRVTVGKKRARIVKRKGTLLVVTVTVAKPTKAYVRLHWSGGATPKSARSAIRFR</sequence>
<dbReference type="OrthoDB" id="68195at2"/>
<dbReference type="InterPro" id="IPR013783">
    <property type="entry name" value="Ig-like_fold"/>
</dbReference>
<dbReference type="SUPFAM" id="SSF55797">
    <property type="entry name" value="PR-1-like"/>
    <property type="match status" value="1"/>
</dbReference>
<dbReference type="Pfam" id="PF00188">
    <property type="entry name" value="CAP"/>
    <property type="match status" value="1"/>
</dbReference>